<dbReference type="PRINTS" id="PR00154">
    <property type="entry name" value="AMPBINDING"/>
</dbReference>
<feature type="domain" description="AMP-dependent synthetase/ligase" evidence="4">
    <location>
        <begin position="18"/>
        <end position="363"/>
    </location>
</feature>
<comment type="similarity">
    <text evidence="1">Belongs to the ATP-dependent AMP-binding enzyme family.</text>
</comment>
<dbReference type="InterPro" id="IPR020845">
    <property type="entry name" value="AMP-binding_CS"/>
</dbReference>
<evidence type="ECO:0000259" key="4">
    <source>
        <dbReference type="Pfam" id="PF00501"/>
    </source>
</evidence>
<evidence type="ECO:0000313" key="5">
    <source>
        <dbReference type="EMBL" id="OME23555.1"/>
    </source>
</evidence>
<dbReference type="Proteomes" id="UP000187323">
    <property type="component" value="Unassembled WGS sequence"/>
</dbReference>
<dbReference type="GO" id="GO:0017000">
    <property type="term" value="P:antibiotic biosynthetic process"/>
    <property type="evidence" value="ECO:0007669"/>
    <property type="project" value="UniProtKB-KW"/>
</dbReference>
<organism evidence="5 6">
    <name type="scientific">Paenibacillus odorifer</name>
    <dbReference type="NCBI Taxonomy" id="189426"/>
    <lineage>
        <taxon>Bacteria</taxon>
        <taxon>Bacillati</taxon>
        <taxon>Bacillota</taxon>
        <taxon>Bacilli</taxon>
        <taxon>Bacillales</taxon>
        <taxon>Paenibacillaceae</taxon>
        <taxon>Paenibacillus</taxon>
    </lineage>
</organism>
<dbReference type="AlphaFoldDB" id="A0AB36JJ41"/>
<dbReference type="InterPro" id="IPR000873">
    <property type="entry name" value="AMP-dep_synth/lig_dom"/>
</dbReference>
<dbReference type="CDD" id="cd05930">
    <property type="entry name" value="A_NRPS"/>
    <property type="match status" value="1"/>
</dbReference>
<dbReference type="SUPFAM" id="SSF56801">
    <property type="entry name" value="Acetyl-CoA synthetase-like"/>
    <property type="match status" value="1"/>
</dbReference>
<dbReference type="PANTHER" id="PTHR45527">
    <property type="entry name" value="NONRIBOSOMAL PEPTIDE SYNTHETASE"/>
    <property type="match status" value="1"/>
</dbReference>
<dbReference type="InterPro" id="IPR020459">
    <property type="entry name" value="AMP-binding"/>
</dbReference>
<accession>A0AB36JJ41</accession>
<dbReference type="Gene3D" id="3.30.300.30">
    <property type="match status" value="1"/>
</dbReference>
<evidence type="ECO:0000256" key="1">
    <source>
        <dbReference type="ARBA" id="ARBA00006432"/>
    </source>
</evidence>
<dbReference type="GO" id="GO:0031177">
    <property type="term" value="F:phosphopantetheine binding"/>
    <property type="evidence" value="ECO:0007669"/>
    <property type="project" value="TreeGrafter"/>
</dbReference>
<evidence type="ECO:0000313" key="6">
    <source>
        <dbReference type="Proteomes" id="UP000187323"/>
    </source>
</evidence>
<keyword evidence="3" id="KW-0045">Antibiotic biosynthesis</keyword>
<keyword evidence="2" id="KW-0677">Repeat</keyword>
<dbReference type="GO" id="GO:0005737">
    <property type="term" value="C:cytoplasm"/>
    <property type="evidence" value="ECO:0007669"/>
    <property type="project" value="TreeGrafter"/>
</dbReference>
<dbReference type="Gene3D" id="2.30.38.10">
    <property type="entry name" value="Luciferase, Domain 3"/>
    <property type="match status" value="1"/>
</dbReference>
<comment type="caution">
    <text evidence="5">The sequence shown here is derived from an EMBL/GenBank/DDBJ whole genome shotgun (WGS) entry which is preliminary data.</text>
</comment>
<dbReference type="PROSITE" id="PS00455">
    <property type="entry name" value="AMP_BINDING"/>
    <property type="match status" value="1"/>
</dbReference>
<dbReference type="InterPro" id="IPR010071">
    <property type="entry name" value="AA_adenyl_dom"/>
</dbReference>
<sequence length="506" mass="57554">MINNCQNGSYTEAFVLEALKRKNEIAVTYDNKHYSYIEILTMVCERMMRLRDAGVVPNEIVAVITEDSLDSLISILAVNSAGGAYLPIDRSTPRERIKYICMDAKINCLVASEQLRIEGWNYNLRNVILTSPIVDSEIFKDEDSKKQLIAEIRENAGDLAYVLYTSGSTGVPKGVLVSHKSLNTFRDSIRDIVEYSGTNTIFLANTSFTFDISILETIVTLSYGSRVIISTQKQRLNPKLLRELIITERVNTVQFTPTYINFLIDYFNEELEFFCNLNKILLGGEVLKKNAYLKIAKTTNADIYNCYGPTEATIWATTKKLNKNDESITIGIPLQNYEITIDALDDGIGEICIVSDAVAEGYLNKPELTGERFVATSTGTKMYRTGDLGRFTKTGDLEYMGRRDNQVKIRGFRVEIGEIEYIIESYEKVERSVVLIVNANGKESLVCFYKSMVKIDRTEMILFLRNYLSEYMIPKFFIWKTSFPVTLNGKFDHFSLKKEAEQFLSD</sequence>
<dbReference type="EMBL" id="MPTO01000003">
    <property type="protein sequence ID" value="OME23555.1"/>
    <property type="molecule type" value="Genomic_DNA"/>
</dbReference>
<dbReference type="Gene3D" id="3.40.50.980">
    <property type="match status" value="2"/>
</dbReference>
<dbReference type="NCBIfam" id="TIGR01733">
    <property type="entry name" value="AA-adenyl-dom"/>
    <property type="match status" value="1"/>
</dbReference>
<proteinExistence type="inferred from homology"/>
<evidence type="ECO:0000256" key="3">
    <source>
        <dbReference type="ARBA" id="ARBA00023194"/>
    </source>
</evidence>
<dbReference type="InterPro" id="IPR045851">
    <property type="entry name" value="AMP-bd_C_sf"/>
</dbReference>
<dbReference type="GO" id="GO:0043041">
    <property type="term" value="P:amino acid activation for nonribosomal peptide biosynthetic process"/>
    <property type="evidence" value="ECO:0007669"/>
    <property type="project" value="TreeGrafter"/>
</dbReference>
<dbReference type="RefSeq" id="WP_076133541.1">
    <property type="nucleotide sequence ID" value="NZ_MPTO01000003.1"/>
</dbReference>
<gene>
    <name evidence="5" type="ORF">BSK47_03625</name>
</gene>
<dbReference type="PANTHER" id="PTHR45527:SF1">
    <property type="entry name" value="FATTY ACID SYNTHASE"/>
    <property type="match status" value="1"/>
</dbReference>
<name>A0AB36JJ41_9BACL</name>
<reference evidence="5 6" key="1">
    <citation type="submission" date="2016-10" db="EMBL/GenBank/DDBJ databases">
        <title>Paenibacillus species isolates.</title>
        <authorList>
            <person name="Beno S.M."/>
        </authorList>
    </citation>
    <scope>NUCLEOTIDE SEQUENCE [LARGE SCALE GENOMIC DNA]</scope>
    <source>
        <strain evidence="5 6">FSL H7-0918</strain>
    </source>
</reference>
<dbReference type="GO" id="GO:0044550">
    <property type="term" value="P:secondary metabolite biosynthetic process"/>
    <property type="evidence" value="ECO:0007669"/>
    <property type="project" value="TreeGrafter"/>
</dbReference>
<evidence type="ECO:0000256" key="2">
    <source>
        <dbReference type="ARBA" id="ARBA00022737"/>
    </source>
</evidence>
<dbReference type="Pfam" id="PF00501">
    <property type="entry name" value="AMP-binding"/>
    <property type="match status" value="1"/>
</dbReference>
<protein>
    <recommendedName>
        <fullName evidence="4">AMP-dependent synthetase/ligase domain-containing protein</fullName>
    </recommendedName>
</protein>